<comment type="caution">
    <text evidence="8">The sequence shown here is derived from an EMBL/GenBank/DDBJ whole genome shotgun (WGS) entry which is preliminary data.</text>
</comment>
<dbReference type="InterPro" id="IPR029903">
    <property type="entry name" value="RmlD-like-bd"/>
</dbReference>
<dbReference type="EC" id="1.1.1.133" evidence="3 6"/>
<dbReference type="GO" id="GO:0006556">
    <property type="term" value="P:S-adenosylmethionine biosynthetic process"/>
    <property type="evidence" value="ECO:0007669"/>
    <property type="project" value="TreeGrafter"/>
</dbReference>
<evidence type="ECO:0000256" key="5">
    <source>
        <dbReference type="ARBA" id="ARBA00048200"/>
    </source>
</evidence>
<dbReference type="RefSeq" id="WP_138546633.1">
    <property type="nucleotide sequence ID" value="NZ_PNCJ01000046.1"/>
</dbReference>
<dbReference type="GO" id="GO:0019305">
    <property type="term" value="P:dTDP-rhamnose biosynthetic process"/>
    <property type="evidence" value="ECO:0007669"/>
    <property type="project" value="UniProtKB-UniPathway"/>
</dbReference>
<keyword evidence="6" id="KW-0560">Oxidoreductase</keyword>
<dbReference type="GO" id="GO:0009243">
    <property type="term" value="P:O antigen biosynthetic process"/>
    <property type="evidence" value="ECO:0007669"/>
    <property type="project" value="UniProtKB-UniPathway"/>
</dbReference>
<dbReference type="GO" id="GO:0048270">
    <property type="term" value="F:methionine adenosyltransferase regulator activity"/>
    <property type="evidence" value="ECO:0007669"/>
    <property type="project" value="TreeGrafter"/>
</dbReference>
<comment type="similarity">
    <text evidence="2 6">Belongs to the dTDP-4-dehydrorhamnose reductase family.</text>
</comment>
<evidence type="ECO:0000256" key="3">
    <source>
        <dbReference type="ARBA" id="ARBA00012929"/>
    </source>
</evidence>
<dbReference type="AlphaFoldDB" id="A0A5S3WTQ7"/>
<comment type="pathway">
    <text evidence="1 6">Carbohydrate biosynthesis; dTDP-L-rhamnose biosynthesis.</text>
</comment>
<name>A0A5S3WTQ7_9GAMM</name>
<dbReference type="UniPathway" id="UPA00281"/>
<feature type="domain" description="RmlD-like substrate binding" evidence="7">
    <location>
        <begin position="3"/>
        <end position="289"/>
    </location>
</feature>
<evidence type="ECO:0000256" key="4">
    <source>
        <dbReference type="ARBA" id="ARBA00017099"/>
    </source>
</evidence>
<accession>A0A5S3WTQ7</accession>
<dbReference type="InterPro" id="IPR036291">
    <property type="entry name" value="NAD(P)-bd_dom_sf"/>
</dbReference>
<dbReference type="PANTHER" id="PTHR10491">
    <property type="entry name" value="DTDP-4-DEHYDRORHAMNOSE REDUCTASE"/>
    <property type="match status" value="1"/>
</dbReference>
<evidence type="ECO:0000256" key="1">
    <source>
        <dbReference type="ARBA" id="ARBA00004781"/>
    </source>
</evidence>
<keyword evidence="6" id="KW-0521">NADP</keyword>
<dbReference type="PANTHER" id="PTHR10491:SF4">
    <property type="entry name" value="METHIONINE ADENOSYLTRANSFERASE 2 SUBUNIT BETA"/>
    <property type="match status" value="1"/>
</dbReference>
<sequence>MSKIAITGATGLLGRALVKVLKTQHTIIECGFRRATAQQVALDLSDRVAVNTFLDEYAPDVLIHAAAERKPDVCENDHAQTLALNVAASDHLAKQCAQRGIRLFFISTDYVFDGTQPPYIEQAKTNPLNFYGQSKQQAEQAVLASDATHSVIRVPVLYGDVEYLSESAVTVIAEQLKSDPNSAHDNWAIRYPTHVEDIALTLADLIALPKAQLGGVYHVSDTQALTKYQMALTIASVLGLEGASIVALPEPTHSAARPHNCALKDTRLHTLGIAHRRDFAGAIAAVLSQHVQG</sequence>
<dbReference type="Gene3D" id="3.40.50.720">
    <property type="entry name" value="NAD(P)-binding Rossmann-like Domain"/>
    <property type="match status" value="1"/>
</dbReference>
<evidence type="ECO:0000256" key="6">
    <source>
        <dbReference type="RuleBase" id="RU364082"/>
    </source>
</evidence>
<dbReference type="UniPathway" id="UPA00124"/>
<comment type="function">
    <text evidence="6">Catalyzes the reduction of dTDP-6-deoxy-L-lyxo-4-hexulose to yield dTDP-L-rhamnose.</text>
</comment>
<comment type="catalytic activity">
    <reaction evidence="5 6">
        <text>dTDP-beta-L-rhamnose + NADP(+) = dTDP-4-dehydro-beta-L-rhamnose + NADPH + H(+)</text>
        <dbReference type="Rhea" id="RHEA:21796"/>
        <dbReference type="ChEBI" id="CHEBI:15378"/>
        <dbReference type="ChEBI" id="CHEBI:57510"/>
        <dbReference type="ChEBI" id="CHEBI:57783"/>
        <dbReference type="ChEBI" id="CHEBI:58349"/>
        <dbReference type="ChEBI" id="CHEBI:62830"/>
        <dbReference type="EC" id="1.1.1.133"/>
    </reaction>
</comment>
<evidence type="ECO:0000256" key="2">
    <source>
        <dbReference type="ARBA" id="ARBA00010944"/>
    </source>
</evidence>
<dbReference type="EMBL" id="PNCJ01000046">
    <property type="protein sequence ID" value="TMP32559.1"/>
    <property type="molecule type" value="Genomic_DNA"/>
</dbReference>
<dbReference type="InterPro" id="IPR005913">
    <property type="entry name" value="dTDP_dehydrorham_reduct"/>
</dbReference>
<dbReference type="GO" id="GO:0008831">
    <property type="term" value="F:dTDP-4-dehydrorhamnose reductase activity"/>
    <property type="evidence" value="ECO:0007669"/>
    <property type="project" value="UniProtKB-EC"/>
</dbReference>
<dbReference type="CDD" id="cd05254">
    <property type="entry name" value="dTDP_HR_like_SDR_e"/>
    <property type="match status" value="1"/>
</dbReference>
<comment type="cofactor">
    <cofactor evidence="6">
        <name>Mg(2+)</name>
        <dbReference type="ChEBI" id="CHEBI:18420"/>
    </cofactor>
    <text evidence="6">Binds 1 Mg(2+) ion per monomer.</text>
</comment>
<gene>
    <name evidence="8" type="ORF">CWB98_21415</name>
</gene>
<proteinExistence type="inferred from homology"/>
<dbReference type="SUPFAM" id="SSF51735">
    <property type="entry name" value="NAD(P)-binding Rossmann-fold domains"/>
    <property type="match status" value="1"/>
</dbReference>
<evidence type="ECO:0000313" key="8">
    <source>
        <dbReference type="EMBL" id="TMP32559.1"/>
    </source>
</evidence>
<dbReference type="OrthoDB" id="9803892at2"/>
<reference evidence="8 9" key="1">
    <citation type="submission" date="2018-01" db="EMBL/GenBank/DDBJ databases">
        <authorList>
            <person name="Paulsen S."/>
            <person name="Gram L.K."/>
        </authorList>
    </citation>
    <scope>NUCLEOTIDE SEQUENCE [LARGE SCALE GENOMIC DNA]</scope>
    <source>
        <strain evidence="8 9">S2599</strain>
    </source>
</reference>
<evidence type="ECO:0000259" key="7">
    <source>
        <dbReference type="Pfam" id="PF04321"/>
    </source>
</evidence>
<reference evidence="9" key="2">
    <citation type="submission" date="2019-06" db="EMBL/GenBank/DDBJ databases">
        <title>Co-occurence of chitin degradation, pigmentation and bioactivity in marine Pseudoalteromonas.</title>
        <authorList>
            <person name="Sonnenschein E.C."/>
            <person name="Bech P.K."/>
        </authorList>
    </citation>
    <scope>NUCLEOTIDE SEQUENCE [LARGE SCALE GENOMIC DNA]</scope>
    <source>
        <strain evidence="9">S2599</strain>
    </source>
</reference>
<dbReference type="Proteomes" id="UP000306719">
    <property type="component" value="Unassembled WGS sequence"/>
</dbReference>
<dbReference type="GO" id="GO:0048269">
    <property type="term" value="C:methionine adenosyltransferase complex"/>
    <property type="evidence" value="ECO:0007669"/>
    <property type="project" value="TreeGrafter"/>
</dbReference>
<evidence type="ECO:0000313" key="9">
    <source>
        <dbReference type="Proteomes" id="UP000306719"/>
    </source>
</evidence>
<organism evidence="8 9">
    <name type="scientific">Pseudoalteromonas rubra</name>
    <dbReference type="NCBI Taxonomy" id="43658"/>
    <lineage>
        <taxon>Bacteria</taxon>
        <taxon>Pseudomonadati</taxon>
        <taxon>Pseudomonadota</taxon>
        <taxon>Gammaproteobacteria</taxon>
        <taxon>Alteromonadales</taxon>
        <taxon>Pseudoalteromonadaceae</taxon>
        <taxon>Pseudoalteromonas</taxon>
    </lineage>
</organism>
<dbReference type="Pfam" id="PF04321">
    <property type="entry name" value="RmlD_sub_bind"/>
    <property type="match status" value="1"/>
</dbReference>
<protein>
    <recommendedName>
        <fullName evidence="4 6">dTDP-4-dehydrorhamnose reductase</fullName>
        <ecNumber evidence="3 6">1.1.1.133</ecNumber>
    </recommendedName>
</protein>